<comment type="caution">
    <text evidence="1">The sequence shown here is derived from an EMBL/GenBank/DDBJ whole genome shotgun (WGS) entry which is preliminary data.</text>
</comment>
<protein>
    <submittedName>
        <fullName evidence="1">Uncharacterized protein</fullName>
    </submittedName>
</protein>
<dbReference type="Proteomes" id="UP000634136">
    <property type="component" value="Unassembled WGS sequence"/>
</dbReference>
<name>A0A834WJ63_9FABA</name>
<gene>
    <name evidence="1" type="ORF">G2W53_020972</name>
</gene>
<keyword evidence="2" id="KW-1185">Reference proteome</keyword>
<evidence type="ECO:0000313" key="2">
    <source>
        <dbReference type="Proteomes" id="UP000634136"/>
    </source>
</evidence>
<sequence length="53" mass="6224">MTTALRYANQTLNIIFGTAFIYDGRSKTEKNDADERQRRTIWMRVKQDGEEAI</sequence>
<proteinExistence type="predicted"/>
<dbReference type="EMBL" id="JAAIUW010000007">
    <property type="protein sequence ID" value="KAF7822828.1"/>
    <property type="molecule type" value="Genomic_DNA"/>
</dbReference>
<organism evidence="1 2">
    <name type="scientific">Senna tora</name>
    <dbReference type="NCBI Taxonomy" id="362788"/>
    <lineage>
        <taxon>Eukaryota</taxon>
        <taxon>Viridiplantae</taxon>
        <taxon>Streptophyta</taxon>
        <taxon>Embryophyta</taxon>
        <taxon>Tracheophyta</taxon>
        <taxon>Spermatophyta</taxon>
        <taxon>Magnoliopsida</taxon>
        <taxon>eudicotyledons</taxon>
        <taxon>Gunneridae</taxon>
        <taxon>Pentapetalae</taxon>
        <taxon>rosids</taxon>
        <taxon>fabids</taxon>
        <taxon>Fabales</taxon>
        <taxon>Fabaceae</taxon>
        <taxon>Caesalpinioideae</taxon>
        <taxon>Cassia clade</taxon>
        <taxon>Senna</taxon>
    </lineage>
</organism>
<accession>A0A834WJ63</accession>
<evidence type="ECO:0000313" key="1">
    <source>
        <dbReference type="EMBL" id="KAF7822828.1"/>
    </source>
</evidence>
<dbReference type="AlphaFoldDB" id="A0A834WJ63"/>
<reference evidence="1" key="1">
    <citation type="submission" date="2020-09" db="EMBL/GenBank/DDBJ databases">
        <title>Genome-Enabled Discovery of Anthraquinone Biosynthesis in Senna tora.</title>
        <authorList>
            <person name="Kang S.-H."/>
            <person name="Pandey R.P."/>
            <person name="Lee C.-M."/>
            <person name="Sim J.-S."/>
            <person name="Jeong J.-T."/>
            <person name="Choi B.-S."/>
            <person name="Jung M."/>
            <person name="Ginzburg D."/>
            <person name="Zhao K."/>
            <person name="Won S.Y."/>
            <person name="Oh T.-J."/>
            <person name="Yu Y."/>
            <person name="Kim N.-H."/>
            <person name="Lee O.R."/>
            <person name="Lee T.-H."/>
            <person name="Bashyal P."/>
            <person name="Kim T.-S."/>
            <person name="Lee W.-H."/>
            <person name="Kawkins C."/>
            <person name="Kim C.-K."/>
            <person name="Kim J.S."/>
            <person name="Ahn B.O."/>
            <person name="Rhee S.Y."/>
            <person name="Sohng J.K."/>
        </authorList>
    </citation>
    <scope>NUCLEOTIDE SEQUENCE</scope>
    <source>
        <tissue evidence="1">Leaf</tissue>
    </source>
</reference>